<comment type="caution">
    <text evidence="1">The sequence shown here is derived from an EMBL/GenBank/DDBJ whole genome shotgun (WGS) entry which is preliminary data.</text>
</comment>
<proteinExistence type="predicted"/>
<sequence length="274" mass="30695">MIDPQNRVRERLEACFIYLSYATPDIREDIGIQGLSQVWIDTPAWYLWVKGRPGAFMIETVESGCLEEGNIVADSGLMAVRYFPSPGEEVFRDFSPGERALRKSSLFDITGTPRFEGVKRVRAGLYHIANLECLFGNRSQWMSLILDAPLLLTQPPGEFGATPAADTTEATERAIPAYALSLALYDTLVKMFTYFLRRTPAAHGDAVIEDGRERISCSFFSRTDCSGIERFLSSYTGVHMDSSLRKNVKPEWKKIALMEHRSHLTSLCGCKSCG</sequence>
<protein>
    <submittedName>
        <fullName evidence="1">Uncharacterized protein</fullName>
    </submittedName>
</protein>
<organism evidence="1 2">
    <name type="scientific">Candidatus Nitrobium versatile</name>
    <dbReference type="NCBI Taxonomy" id="2884831"/>
    <lineage>
        <taxon>Bacteria</taxon>
        <taxon>Pseudomonadati</taxon>
        <taxon>Nitrospirota</taxon>
        <taxon>Nitrospiria</taxon>
        <taxon>Nitrospirales</taxon>
        <taxon>Nitrospiraceae</taxon>
        <taxon>Candidatus Nitrobium</taxon>
    </lineage>
</organism>
<reference evidence="1" key="1">
    <citation type="journal article" date="2021" name="bioRxiv">
        <title>Unraveling nitrogen, sulfur and carbon metabolic pathways and microbial community transcriptional responses to substrate deprivation and toxicity stresses in a bioreactor mimicking anoxic brackish coastal sediment conditions.</title>
        <authorList>
            <person name="Martins P.D."/>
            <person name="Echeveste M.J."/>
            <person name="Arshad A."/>
            <person name="Kurth J."/>
            <person name="Ouboter H."/>
            <person name="Jetten M.S.M."/>
            <person name="Welte C.U."/>
        </authorList>
    </citation>
    <scope>NUCLEOTIDE SEQUENCE</scope>
    <source>
        <strain evidence="1">MAG_39</strain>
    </source>
</reference>
<accession>A0A953LYX2</accession>
<evidence type="ECO:0000313" key="1">
    <source>
        <dbReference type="EMBL" id="MBZ0154849.1"/>
    </source>
</evidence>
<reference evidence="1" key="2">
    <citation type="submission" date="2021-08" db="EMBL/GenBank/DDBJ databases">
        <authorList>
            <person name="Dalcin Martins P."/>
        </authorList>
    </citation>
    <scope>NUCLEOTIDE SEQUENCE</scope>
    <source>
        <strain evidence="1">MAG_39</strain>
    </source>
</reference>
<name>A0A953LYX2_9BACT</name>
<gene>
    <name evidence="1" type="ORF">K8I29_01370</name>
</gene>
<evidence type="ECO:0000313" key="2">
    <source>
        <dbReference type="Proteomes" id="UP000705867"/>
    </source>
</evidence>
<dbReference type="EMBL" id="JAIOIV010000014">
    <property type="protein sequence ID" value="MBZ0154849.1"/>
    <property type="molecule type" value="Genomic_DNA"/>
</dbReference>
<dbReference type="AlphaFoldDB" id="A0A953LYX2"/>
<dbReference type="Proteomes" id="UP000705867">
    <property type="component" value="Unassembled WGS sequence"/>
</dbReference>